<keyword evidence="1" id="KW-0812">Transmembrane</keyword>
<evidence type="ECO:0000313" key="3">
    <source>
        <dbReference type="Proteomes" id="UP000198304"/>
    </source>
</evidence>
<protein>
    <recommendedName>
        <fullName evidence="4">Cyclic lactone autoinducer peptide</fullName>
    </recommendedName>
</protein>
<feature type="transmembrane region" description="Helical" evidence="1">
    <location>
        <begin position="12"/>
        <end position="37"/>
    </location>
</feature>
<dbReference type="Proteomes" id="UP000198304">
    <property type="component" value="Unassembled WGS sequence"/>
</dbReference>
<keyword evidence="1" id="KW-0472">Membrane</keyword>
<gene>
    <name evidence="2" type="ORF">SAMN05446037_10485</name>
</gene>
<name>A0A239KJG2_9FIRM</name>
<dbReference type="EMBL" id="FZOJ01000048">
    <property type="protein sequence ID" value="SNT17753.1"/>
    <property type="molecule type" value="Genomic_DNA"/>
</dbReference>
<keyword evidence="3" id="KW-1185">Reference proteome</keyword>
<evidence type="ECO:0000256" key="1">
    <source>
        <dbReference type="SAM" id="Phobius"/>
    </source>
</evidence>
<accession>A0A239KJG2</accession>
<evidence type="ECO:0000313" key="2">
    <source>
        <dbReference type="EMBL" id="SNT17753.1"/>
    </source>
</evidence>
<dbReference type="AlphaFoldDB" id="A0A239KJG2"/>
<reference evidence="2 3" key="1">
    <citation type="submission" date="2017-06" db="EMBL/GenBank/DDBJ databases">
        <authorList>
            <person name="Kim H.J."/>
            <person name="Triplett B.A."/>
        </authorList>
    </citation>
    <scope>NUCLEOTIDE SEQUENCE [LARGE SCALE GENOMIC DNA]</scope>
    <source>
        <strain evidence="2 3">SCA</strain>
    </source>
</reference>
<sequence>MKSKTAILKRIMGMLCSFLIFISPLFVYEITCVLFWGEPNCPNAFKQSPQPLRD</sequence>
<proteinExistence type="predicted"/>
<keyword evidence="1" id="KW-1133">Transmembrane helix</keyword>
<organism evidence="2 3">
    <name type="scientific">Anaerovirgula multivorans</name>
    <dbReference type="NCBI Taxonomy" id="312168"/>
    <lineage>
        <taxon>Bacteria</taxon>
        <taxon>Bacillati</taxon>
        <taxon>Bacillota</taxon>
        <taxon>Clostridia</taxon>
        <taxon>Peptostreptococcales</taxon>
        <taxon>Natronincolaceae</taxon>
        <taxon>Anaerovirgula</taxon>
    </lineage>
</organism>
<evidence type="ECO:0008006" key="4">
    <source>
        <dbReference type="Google" id="ProtNLM"/>
    </source>
</evidence>